<dbReference type="InterPro" id="IPR012337">
    <property type="entry name" value="RNaseH-like_sf"/>
</dbReference>
<accession>A0ABQ0TW18</accession>
<sequence>MMRFVGIDPSTKTGFVALDKQGDVLRRKELNGIGSKDPLRMTTLVDEIMEHEQTGDIICIEGFGFSSQQAIQLGGIGWGVRMALHRKGFKYFEVASMALKKFCGATGNRGPEGKAIKADKIEVSKQVLKRWGFENGSDNVTDAFVLAKVAEGICMHNTDNLVHKYHQFQLEVLSSVLNPPEKKKKTRKKATI</sequence>
<reference evidence="1 2" key="1">
    <citation type="submission" date="2019-06" db="EMBL/GenBank/DDBJ databases">
        <title>Whole genome shotgun sequence of Brevibacillus reuszeri NBRC 15719.</title>
        <authorList>
            <person name="Hosoyama A."/>
            <person name="Uohara A."/>
            <person name="Ohji S."/>
            <person name="Ichikawa N."/>
        </authorList>
    </citation>
    <scope>NUCLEOTIDE SEQUENCE [LARGE SCALE GENOMIC DNA]</scope>
    <source>
        <strain evidence="1 2">NBRC 15719</strain>
    </source>
</reference>
<protein>
    <submittedName>
        <fullName evidence="1">Uncharacterized protein</fullName>
    </submittedName>
</protein>
<dbReference type="RefSeq" id="WP_236699908.1">
    <property type="nucleotide sequence ID" value="NZ_BJON01000019.1"/>
</dbReference>
<evidence type="ECO:0000313" key="1">
    <source>
        <dbReference type="EMBL" id="GED71148.1"/>
    </source>
</evidence>
<dbReference type="SUPFAM" id="SSF53098">
    <property type="entry name" value="Ribonuclease H-like"/>
    <property type="match status" value="1"/>
</dbReference>
<organism evidence="1 2">
    <name type="scientific">Brevibacillus reuszeri</name>
    <dbReference type="NCBI Taxonomy" id="54915"/>
    <lineage>
        <taxon>Bacteria</taxon>
        <taxon>Bacillati</taxon>
        <taxon>Bacillota</taxon>
        <taxon>Bacilli</taxon>
        <taxon>Bacillales</taxon>
        <taxon>Paenibacillaceae</taxon>
        <taxon>Brevibacillus</taxon>
    </lineage>
</organism>
<keyword evidence="2" id="KW-1185">Reference proteome</keyword>
<dbReference type="Gene3D" id="3.30.420.10">
    <property type="entry name" value="Ribonuclease H-like superfamily/Ribonuclease H"/>
    <property type="match status" value="1"/>
</dbReference>
<proteinExistence type="predicted"/>
<dbReference type="InterPro" id="IPR036397">
    <property type="entry name" value="RNaseH_sf"/>
</dbReference>
<gene>
    <name evidence="1" type="ORF">BRE01_48500</name>
</gene>
<comment type="caution">
    <text evidence="1">The sequence shown here is derived from an EMBL/GenBank/DDBJ whole genome shotgun (WGS) entry which is preliminary data.</text>
</comment>
<name>A0ABQ0TW18_9BACL</name>
<dbReference type="Proteomes" id="UP000319578">
    <property type="component" value="Unassembled WGS sequence"/>
</dbReference>
<dbReference type="EMBL" id="BJON01000019">
    <property type="protein sequence ID" value="GED71148.1"/>
    <property type="molecule type" value="Genomic_DNA"/>
</dbReference>
<evidence type="ECO:0000313" key="2">
    <source>
        <dbReference type="Proteomes" id="UP000319578"/>
    </source>
</evidence>